<comment type="caution">
    <text evidence="1">The sequence shown here is derived from an EMBL/GenBank/DDBJ whole genome shotgun (WGS) entry which is preliminary data.</text>
</comment>
<dbReference type="EMBL" id="VSSQ01000027">
    <property type="protein sequence ID" value="MPL65146.1"/>
    <property type="molecule type" value="Genomic_DNA"/>
</dbReference>
<name>A0A644TDU5_9ZZZZ</name>
<gene>
    <name evidence="1" type="ORF">SDC9_10809</name>
</gene>
<reference evidence="1" key="1">
    <citation type="submission" date="2019-08" db="EMBL/GenBank/DDBJ databases">
        <authorList>
            <person name="Kucharzyk K."/>
            <person name="Murdoch R.W."/>
            <person name="Higgins S."/>
            <person name="Loffler F."/>
        </authorList>
    </citation>
    <scope>NUCLEOTIDE SEQUENCE</scope>
</reference>
<proteinExistence type="predicted"/>
<protein>
    <submittedName>
        <fullName evidence="1">Uncharacterized protein</fullName>
    </submittedName>
</protein>
<accession>A0A644TDU5</accession>
<dbReference type="AlphaFoldDB" id="A0A644TDU5"/>
<sequence length="49" mass="5341">MKIQVGKLETVNSQISGCITKKMQPFSIAQVGGSNPQKRLSILDIPTRV</sequence>
<evidence type="ECO:0000313" key="1">
    <source>
        <dbReference type="EMBL" id="MPL65146.1"/>
    </source>
</evidence>
<organism evidence="1">
    <name type="scientific">bioreactor metagenome</name>
    <dbReference type="NCBI Taxonomy" id="1076179"/>
    <lineage>
        <taxon>unclassified sequences</taxon>
        <taxon>metagenomes</taxon>
        <taxon>ecological metagenomes</taxon>
    </lineage>
</organism>